<gene>
    <name evidence="1" type="ORF">KCV87_30555</name>
</gene>
<protein>
    <submittedName>
        <fullName evidence="1">Uncharacterized protein</fullName>
    </submittedName>
</protein>
<reference evidence="1" key="1">
    <citation type="submission" date="2021-04" db="EMBL/GenBank/DDBJ databases">
        <title>Genomic sequence of Actinosynnema pretiosum subsp. pretiosum ATCC 31280 (C-14919).</title>
        <authorList>
            <person name="Bai L."/>
            <person name="Wang X."/>
            <person name="Xiao Y."/>
        </authorList>
    </citation>
    <scope>NUCLEOTIDE SEQUENCE</scope>
    <source>
        <strain evidence="1">ATCC 31280</strain>
    </source>
</reference>
<dbReference type="EMBL" id="CP073249">
    <property type="protein sequence ID" value="QUF03672.1"/>
    <property type="molecule type" value="Genomic_DNA"/>
</dbReference>
<evidence type="ECO:0000313" key="1">
    <source>
        <dbReference type="EMBL" id="QUF03672.1"/>
    </source>
</evidence>
<accession>A0AA45L5I1</accession>
<organism evidence="1 2">
    <name type="scientific">Actinosynnema pretiosum subsp. pretiosum</name>
    <dbReference type="NCBI Taxonomy" id="103721"/>
    <lineage>
        <taxon>Bacteria</taxon>
        <taxon>Bacillati</taxon>
        <taxon>Actinomycetota</taxon>
        <taxon>Actinomycetes</taxon>
        <taxon>Pseudonocardiales</taxon>
        <taxon>Pseudonocardiaceae</taxon>
        <taxon>Actinosynnema</taxon>
    </lineage>
</organism>
<name>A0AA45L5I1_9PSEU</name>
<dbReference type="AlphaFoldDB" id="A0AA45L5I1"/>
<proteinExistence type="predicted"/>
<sequence>MLSQLSRTWYHLVKDNQEHFGHYPDGLNEIVDKHRAAGHPAARKAGVLDRDDRLGLRLVADELARRYPADRWTYVSLGNSPALFMECYAQVEPAAQVVLLPLSGVDGSELREPGAEPHRRLLDYADRLLPEQHHDRLVVVDMAEHGRGLAVTKQLLDAVLQRRGRAATTGLYALTPRKPAANGEDLSHLEPELSRLALLGDADTAPGHKRTVRKLRERLIGCYYKSDLLLNVFEKHNSMDVLAGARTGPTLDAGAYQRVQLVVRHARALLDAGPGQVG</sequence>
<dbReference type="Proteomes" id="UP000677152">
    <property type="component" value="Chromosome"/>
</dbReference>
<evidence type="ECO:0000313" key="2">
    <source>
        <dbReference type="Proteomes" id="UP000677152"/>
    </source>
</evidence>